<evidence type="ECO:0000313" key="2">
    <source>
        <dbReference type="EMBL" id="BDX01965.1"/>
    </source>
</evidence>
<accession>A0ABM8FA94</accession>
<gene>
    <name evidence="2" type="ORF">MACH16_07130</name>
</gene>
<protein>
    <submittedName>
        <fullName evidence="2">Uncharacterized protein</fullName>
    </submittedName>
</protein>
<sequence length="215" mass="23270">MLLLPTQPEGSTPETPKAITETTQYDAANDQDAPSFLTPDIEGNQPALNTQDASSIRDIGPINEVDSVNDNITPDETTSSLMPSTIDSSKPALLDLSNISLSADIKDTALVGVFSEELRNKISASKEAQKEYLKGLTKEVDYPITKDADGTRYVNIKGVCWRLPPEGSNEGWAIVFDGCGVKSDLFHFELNISPSVLTNELLGPDSPFNLNQPTK</sequence>
<keyword evidence="3" id="KW-1185">Reference proteome</keyword>
<feature type="compositionally biased region" description="Polar residues" evidence="1">
    <location>
        <begin position="8"/>
        <end position="26"/>
    </location>
</feature>
<name>A0ABM8FA94_9GAMM</name>
<dbReference type="EMBL" id="AP027271">
    <property type="protein sequence ID" value="BDX01965.1"/>
    <property type="molecule type" value="Genomic_DNA"/>
</dbReference>
<reference evidence="2 3" key="1">
    <citation type="submission" date="2023-01" db="EMBL/GenBank/DDBJ databases">
        <title>Complete genome sequence of Marinomonas pontica strain 200518_36.</title>
        <authorList>
            <person name="Ueki S."/>
            <person name="Gajardo G."/>
            <person name="Maruyama F."/>
        </authorList>
    </citation>
    <scope>NUCLEOTIDE SEQUENCE [LARGE SCALE GENOMIC DNA]</scope>
    <source>
        <strain evidence="2 3">200518_36</strain>
    </source>
</reference>
<feature type="region of interest" description="Disordered" evidence="1">
    <location>
        <begin position="1"/>
        <end position="35"/>
    </location>
</feature>
<organism evidence="2 3">
    <name type="scientific">Marinomonas pontica</name>
    <dbReference type="NCBI Taxonomy" id="264739"/>
    <lineage>
        <taxon>Bacteria</taxon>
        <taxon>Pseudomonadati</taxon>
        <taxon>Pseudomonadota</taxon>
        <taxon>Gammaproteobacteria</taxon>
        <taxon>Oceanospirillales</taxon>
        <taxon>Oceanospirillaceae</taxon>
        <taxon>Marinomonas</taxon>
    </lineage>
</organism>
<dbReference type="Proteomes" id="UP001307608">
    <property type="component" value="Chromosome"/>
</dbReference>
<evidence type="ECO:0000313" key="3">
    <source>
        <dbReference type="Proteomes" id="UP001307608"/>
    </source>
</evidence>
<proteinExistence type="predicted"/>
<evidence type="ECO:0000256" key="1">
    <source>
        <dbReference type="SAM" id="MobiDB-lite"/>
    </source>
</evidence>